<name>A0ABN9P8G8_9DINO</name>
<dbReference type="Proteomes" id="UP001189429">
    <property type="component" value="Unassembled WGS sequence"/>
</dbReference>
<organism evidence="2 3">
    <name type="scientific">Prorocentrum cordatum</name>
    <dbReference type="NCBI Taxonomy" id="2364126"/>
    <lineage>
        <taxon>Eukaryota</taxon>
        <taxon>Sar</taxon>
        <taxon>Alveolata</taxon>
        <taxon>Dinophyceae</taxon>
        <taxon>Prorocentrales</taxon>
        <taxon>Prorocentraceae</taxon>
        <taxon>Prorocentrum</taxon>
    </lineage>
</organism>
<evidence type="ECO:0000313" key="3">
    <source>
        <dbReference type="Proteomes" id="UP001189429"/>
    </source>
</evidence>
<gene>
    <name evidence="2" type="ORF">PCOR1329_LOCUS716</name>
</gene>
<feature type="region of interest" description="Disordered" evidence="1">
    <location>
        <begin position="455"/>
        <end position="496"/>
    </location>
</feature>
<dbReference type="EMBL" id="CAUYUJ010000159">
    <property type="protein sequence ID" value="CAK0789031.1"/>
    <property type="molecule type" value="Genomic_DNA"/>
</dbReference>
<proteinExistence type="predicted"/>
<evidence type="ECO:0000256" key="1">
    <source>
        <dbReference type="SAM" id="MobiDB-lite"/>
    </source>
</evidence>
<comment type="caution">
    <text evidence="2">The sequence shown here is derived from an EMBL/GenBank/DDBJ whole genome shotgun (WGS) entry which is preliminary data.</text>
</comment>
<feature type="compositionally biased region" description="Basic and acidic residues" evidence="1">
    <location>
        <begin position="458"/>
        <end position="467"/>
    </location>
</feature>
<accession>A0ABN9P8G8</accession>
<protein>
    <recommendedName>
        <fullName evidence="4">60S ribosomal export protein NMD3</fullName>
    </recommendedName>
</protein>
<reference evidence="2" key="1">
    <citation type="submission" date="2023-10" db="EMBL/GenBank/DDBJ databases">
        <authorList>
            <person name="Chen Y."/>
            <person name="Shah S."/>
            <person name="Dougan E. K."/>
            <person name="Thang M."/>
            <person name="Chan C."/>
        </authorList>
    </citation>
    <scope>NUCLEOTIDE SEQUENCE [LARGE SCALE GENOMIC DNA]</scope>
</reference>
<sequence length="496" mass="55292">MCPQVKTEMDKETFYREAMTSANVSLLQKRIGEAEFEVKIKQLTTAITGPLNNMGNEIKKIFRQKQARNPVPEKSVPKRRKVSAMVRGRAPDAQCDGTCWAEDGRAGRGLGYRAVLLYIKGDWAEFQKTFGLSGWNSIFNPCPCCSAPLDSLHVTYPGFLSSEGLPFPDRDPESYSEACDRCEHTIRIDSQEKLAQVLGMLRFADPESKKVGGLVVVKEVAGIPLMLNDAVLPSPELPDIRLVYSQPVPFDIVFRSWLMVLADARNVKVLLENPSCSIFWHVDSVKEQTPKPRQWAYGLVSFTMLRERELSSTIETSMCTSATAAHGTSTEAGPTDPHSAIHCAGSSADYRTTDYNQFRIDNILTAKLVLDLAGARDVLLTSEALRNLKTILSDLITSAKPHGLELRPTNTKIMTNRARHRDQAHKAAVLARFLEEASARREQGLVQVRTFLAEPDSEERRDMRRTCSDSALQRFNASEEEEEDGDDEHPTAWGGS</sequence>
<keyword evidence="3" id="KW-1185">Reference proteome</keyword>
<evidence type="ECO:0000313" key="2">
    <source>
        <dbReference type="EMBL" id="CAK0789031.1"/>
    </source>
</evidence>
<evidence type="ECO:0008006" key="4">
    <source>
        <dbReference type="Google" id="ProtNLM"/>
    </source>
</evidence>
<feature type="compositionally biased region" description="Acidic residues" evidence="1">
    <location>
        <begin position="478"/>
        <end position="487"/>
    </location>
</feature>